<evidence type="ECO:0000256" key="5">
    <source>
        <dbReference type="SAM" id="MobiDB-lite"/>
    </source>
</evidence>
<dbReference type="Pfam" id="PF01753">
    <property type="entry name" value="zf-MYND"/>
    <property type="match status" value="1"/>
</dbReference>
<dbReference type="SUPFAM" id="SSF144232">
    <property type="entry name" value="HIT/MYND zinc finger-like"/>
    <property type="match status" value="1"/>
</dbReference>
<keyword evidence="1" id="KW-0479">Metal-binding</keyword>
<evidence type="ECO:0000256" key="2">
    <source>
        <dbReference type="ARBA" id="ARBA00022771"/>
    </source>
</evidence>
<keyword evidence="8" id="KW-1185">Reference proteome</keyword>
<keyword evidence="2 4" id="KW-0863">Zinc-finger</keyword>
<accession>A0A0L0FSQ3</accession>
<dbReference type="eggNOG" id="KOG2061">
    <property type="taxonomic scope" value="Eukaryota"/>
</dbReference>
<dbReference type="GO" id="GO:0008270">
    <property type="term" value="F:zinc ion binding"/>
    <property type="evidence" value="ECO:0007669"/>
    <property type="project" value="UniProtKB-KW"/>
</dbReference>
<keyword evidence="3" id="KW-0862">Zinc</keyword>
<dbReference type="RefSeq" id="XP_014153508.1">
    <property type="nucleotide sequence ID" value="XM_014298033.1"/>
</dbReference>
<dbReference type="InterPro" id="IPR002893">
    <property type="entry name" value="Znf_MYND"/>
</dbReference>
<dbReference type="EMBL" id="KQ242275">
    <property type="protein sequence ID" value="KNC79606.1"/>
    <property type="molecule type" value="Genomic_DNA"/>
</dbReference>
<dbReference type="OrthoDB" id="443682at2759"/>
<dbReference type="AlphaFoldDB" id="A0A0L0FSQ3"/>
<dbReference type="GO" id="GO:0005737">
    <property type="term" value="C:cytoplasm"/>
    <property type="evidence" value="ECO:0007669"/>
    <property type="project" value="InterPro"/>
</dbReference>
<name>A0A0L0FSQ3_9EUKA</name>
<dbReference type="STRING" id="667725.A0A0L0FSQ3"/>
<dbReference type="GeneID" id="25908509"/>
<reference evidence="7 8" key="1">
    <citation type="submission" date="2011-02" db="EMBL/GenBank/DDBJ databases">
        <title>The Genome Sequence of Sphaeroforma arctica JP610.</title>
        <authorList>
            <consortium name="The Broad Institute Genome Sequencing Platform"/>
            <person name="Russ C."/>
            <person name="Cuomo C."/>
            <person name="Young S.K."/>
            <person name="Zeng Q."/>
            <person name="Gargeya S."/>
            <person name="Alvarado L."/>
            <person name="Berlin A."/>
            <person name="Chapman S.B."/>
            <person name="Chen Z."/>
            <person name="Freedman E."/>
            <person name="Gellesch M."/>
            <person name="Goldberg J."/>
            <person name="Griggs A."/>
            <person name="Gujja S."/>
            <person name="Heilman E."/>
            <person name="Heiman D."/>
            <person name="Howarth C."/>
            <person name="Mehta T."/>
            <person name="Neiman D."/>
            <person name="Pearson M."/>
            <person name="Roberts A."/>
            <person name="Saif S."/>
            <person name="Shea T."/>
            <person name="Shenoy N."/>
            <person name="Sisk P."/>
            <person name="Stolte C."/>
            <person name="Sykes S."/>
            <person name="White J."/>
            <person name="Yandava C."/>
            <person name="Burger G."/>
            <person name="Gray M.W."/>
            <person name="Holland P.W.H."/>
            <person name="King N."/>
            <person name="Lang F.B.F."/>
            <person name="Roger A.J."/>
            <person name="Ruiz-Trillo I."/>
            <person name="Haas B."/>
            <person name="Nusbaum C."/>
            <person name="Birren B."/>
        </authorList>
    </citation>
    <scope>NUCLEOTIDE SEQUENCE [LARGE SCALE GENOMIC DNA]</scope>
    <source>
        <strain evidence="7 8">JP610</strain>
    </source>
</reference>
<evidence type="ECO:0000313" key="7">
    <source>
        <dbReference type="EMBL" id="KNC79606.1"/>
    </source>
</evidence>
<evidence type="ECO:0000256" key="4">
    <source>
        <dbReference type="PROSITE-ProRule" id="PRU00134"/>
    </source>
</evidence>
<dbReference type="Gene3D" id="6.10.140.2220">
    <property type="match status" value="1"/>
</dbReference>
<dbReference type="InterPro" id="IPR007320">
    <property type="entry name" value="PDCD2_C"/>
</dbReference>
<proteinExistence type="predicted"/>
<evidence type="ECO:0000256" key="3">
    <source>
        <dbReference type="ARBA" id="ARBA00022833"/>
    </source>
</evidence>
<protein>
    <recommendedName>
        <fullName evidence="6">MYND-type domain-containing protein</fullName>
    </recommendedName>
</protein>
<evidence type="ECO:0000259" key="6">
    <source>
        <dbReference type="PROSITE" id="PS50865"/>
    </source>
</evidence>
<feature type="compositionally biased region" description="Acidic residues" evidence="5">
    <location>
        <begin position="263"/>
        <end position="279"/>
    </location>
</feature>
<gene>
    <name evidence="7" type="ORF">SARC_08005</name>
</gene>
<dbReference type="Proteomes" id="UP000054560">
    <property type="component" value="Unassembled WGS sequence"/>
</dbReference>
<dbReference type="Pfam" id="PF04194">
    <property type="entry name" value="PDCD2_C"/>
    <property type="match status" value="1"/>
</dbReference>
<evidence type="ECO:0000256" key="1">
    <source>
        <dbReference type="ARBA" id="ARBA00022723"/>
    </source>
</evidence>
<feature type="domain" description="MYND-type" evidence="6">
    <location>
        <begin position="182"/>
        <end position="220"/>
    </location>
</feature>
<dbReference type="PROSITE" id="PS50865">
    <property type="entry name" value="ZF_MYND_2"/>
    <property type="match status" value="1"/>
</dbReference>
<organism evidence="7 8">
    <name type="scientific">Sphaeroforma arctica JP610</name>
    <dbReference type="NCBI Taxonomy" id="667725"/>
    <lineage>
        <taxon>Eukaryota</taxon>
        <taxon>Ichthyosporea</taxon>
        <taxon>Ichthyophonida</taxon>
        <taxon>Sphaeroforma</taxon>
    </lineage>
</organism>
<dbReference type="PANTHER" id="PTHR12298">
    <property type="entry name" value="PCDC2 PROGRAMMED CELL DEATH PROTEIN 2 -RELATED"/>
    <property type="match status" value="1"/>
</dbReference>
<sequence>MNTSTTIDTTPDKEGQVPGNAVIVGFVDDFAENEEKDLFPSKTGGKPEWLCMPHVPASALLMCPECDNPMCFLMQLYAPFDDKPEEAYHRTLYVFYCREKTCQTKQFEAQTAIHTQLQSHKHSLDNKSQNIEDDNTATSNEADEMLCTMRALRCQLPRDNQYYTDTDTPAHKPHSLLVPKLCIVCGARGDKVCGSCHDINYCSRAHQRLHWKRYGHSNTCTGKETPTTSTPKVQSPEDKQVIARTVLREMDIYSDEVVRAEADESDLDSSDESDEDEGASEGVSARVKSKRWEDYLLMVAELNAKRAREGMDPLDKEEIPFDDAKVYKDRAFLAFQREVKATGADQVLRYVLENHTNTVWVNADTMPPCTVTAIDGRDKLLSDAVPNCQRCGAARVLELQILPQMLYHLRLDDEWGLLSVYTCSQSCAPETQGEYSLEYVFRQDIGTTATYELPMGDAKVGSAKVANRGGNIASISESSTEA</sequence>
<feature type="region of interest" description="Disordered" evidence="5">
    <location>
        <begin position="217"/>
        <end position="237"/>
    </location>
</feature>
<dbReference type="PANTHER" id="PTHR12298:SF4">
    <property type="entry name" value="PROGRAMMED CELL DEATH PROTEIN 2"/>
    <property type="match status" value="1"/>
</dbReference>
<feature type="compositionally biased region" description="Polar residues" evidence="5">
    <location>
        <begin position="217"/>
        <end position="233"/>
    </location>
</feature>
<evidence type="ECO:0000313" key="8">
    <source>
        <dbReference type="Proteomes" id="UP000054560"/>
    </source>
</evidence>
<feature type="region of interest" description="Disordered" evidence="5">
    <location>
        <begin position="258"/>
        <end position="285"/>
    </location>
</feature>
<dbReference type="PROSITE" id="PS01360">
    <property type="entry name" value="ZF_MYND_1"/>
    <property type="match status" value="1"/>
</dbReference>